<reference evidence="2 3" key="1">
    <citation type="submission" date="2015-01" db="EMBL/GenBank/DDBJ databases">
        <title>The Genome Sequence of Cryptococcus gattii CA1873.</title>
        <authorList>
            <consortium name="The Broad Institute Genomics Platform"/>
            <person name="Cuomo C."/>
            <person name="Litvintseva A."/>
            <person name="Chen Y."/>
            <person name="Heitman J."/>
            <person name="Sun S."/>
            <person name="Springer D."/>
            <person name="Dromer F."/>
            <person name="Young S."/>
            <person name="Zeng Q."/>
            <person name="Gargeya S."/>
            <person name="Abouelleil A."/>
            <person name="Alvarado L."/>
            <person name="Chapman S.B."/>
            <person name="Gainer-Dewar J."/>
            <person name="Goldberg J."/>
            <person name="Griggs A."/>
            <person name="Gujja S."/>
            <person name="Hansen M."/>
            <person name="Howarth C."/>
            <person name="Imamovic A."/>
            <person name="Larimer J."/>
            <person name="Murphy C."/>
            <person name="Naylor J."/>
            <person name="Pearson M."/>
            <person name="Priest M."/>
            <person name="Roberts A."/>
            <person name="Saif S."/>
            <person name="Shea T."/>
            <person name="Sykes S."/>
            <person name="Wortman J."/>
            <person name="Nusbaum C."/>
            <person name="Birren B."/>
        </authorList>
    </citation>
    <scope>NUCLEOTIDE SEQUENCE [LARGE SCALE GENOMIC DNA]</scope>
    <source>
        <strain evidence="2 3">CA1873</strain>
    </source>
</reference>
<feature type="region of interest" description="Disordered" evidence="1">
    <location>
        <begin position="1"/>
        <end position="20"/>
    </location>
</feature>
<evidence type="ECO:0000313" key="2">
    <source>
        <dbReference type="EMBL" id="KIR59353.1"/>
    </source>
</evidence>
<organism evidence="2 3">
    <name type="scientific">Cryptococcus bacillisporus CA1873</name>
    <dbReference type="NCBI Taxonomy" id="1296111"/>
    <lineage>
        <taxon>Eukaryota</taxon>
        <taxon>Fungi</taxon>
        <taxon>Dikarya</taxon>
        <taxon>Basidiomycota</taxon>
        <taxon>Agaricomycotina</taxon>
        <taxon>Tremellomycetes</taxon>
        <taxon>Tremellales</taxon>
        <taxon>Cryptococcaceae</taxon>
        <taxon>Cryptococcus</taxon>
        <taxon>Cryptococcus gattii species complex</taxon>
    </lineage>
</organism>
<protein>
    <submittedName>
        <fullName evidence="2">Uncharacterized protein</fullName>
    </submittedName>
</protein>
<keyword evidence="3" id="KW-1185">Reference proteome</keyword>
<name>A0ABR5B6W1_CRYGA</name>
<proteinExistence type="predicted"/>
<dbReference type="Proteomes" id="UP000053800">
    <property type="component" value="Unassembled WGS sequence"/>
</dbReference>
<feature type="non-terminal residue" evidence="2">
    <location>
        <position position="35"/>
    </location>
</feature>
<sequence>MSADGGQWTTTEEAGRSDAKRQTCCCHLISASRYH</sequence>
<evidence type="ECO:0000313" key="3">
    <source>
        <dbReference type="Proteomes" id="UP000053800"/>
    </source>
</evidence>
<accession>A0ABR5B6W1</accession>
<dbReference type="EMBL" id="KN848901">
    <property type="protein sequence ID" value="KIR59353.1"/>
    <property type="molecule type" value="Genomic_DNA"/>
</dbReference>
<evidence type="ECO:0000256" key="1">
    <source>
        <dbReference type="SAM" id="MobiDB-lite"/>
    </source>
</evidence>
<gene>
    <name evidence="2" type="ORF">I314_04873</name>
</gene>